<evidence type="ECO:0000256" key="5">
    <source>
        <dbReference type="ARBA" id="ARBA00023002"/>
    </source>
</evidence>
<dbReference type="PRINTS" id="PR00420">
    <property type="entry name" value="RNGMNOXGNASE"/>
</dbReference>
<evidence type="ECO:0000256" key="4">
    <source>
        <dbReference type="ARBA" id="ARBA00022827"/>
    </source>
</evidence>
<dbReference type="EMBL" id="GL876977">
    <property type="protein sequence ID" value="KLU91722.1"/>
    <property type="molecule type" value="Genomic_DNA"/>
</dbReference>
<evidence type="ECO:0000256" key="2">
    <source>
        <dbReference type="ARBA" id="ARBA00007992"/>
    </source>
</evidence>
<evidence type="ECO:0000313" key="8">
    <source>
        <dbReference type="EMBL" id="KLU91722.1"/>
    </source>
</evidence>
<dbReference type="eggNOG" id="KOG2614">
    <property type="taxonomic scope" value="Eukaryota"/>
</dbReference>
<dbReference type="AlphaFoldDB" id="A0A0C4EC26"/>
<evidence type="ECO:0000256" key="1">
    <source>
        <dbReference type="ARBA" id="ARBA00001974"/>
    </source>
</evidence>
<keyword evidence="4" id="KW-0274">FAD</keyword>
<keyword evidence="5" id="KW-0560">Oxidoreductase</keyword>
<dbReference type="PANTHER" id="PTHR47356:SF2">
    <property type="entry name" value="FAD-BINDING DOMAIN-CONTAINING PROTEIN-RELATED"/>
    <property type="match status" value="1"/>
</dbReference>
<dbReference type="Gene3D" id="3.50.50.60">
    <property type="entry name" value="FAD/NAD(P)-binding domain"/>
    <property type="match status" value="1"/>
</dbReference>
<name>A0A0C4EC26_MAGP6</name>
<feature type="region of interest" description="Disordered" evidence="6">
    <location>
        <begin position="563"/>
        <end position="616"/>
    </location>
</feature>
<keyword evidence="10" id="KW-1185">Reference proteome</keyword>
<dbReference type="GO" id="GO:0071949">
    <property type="term" value="F:FAD binding"/>
    <property type="evidence" value="ECO:0007669"/>
    <property type="project" value="InterPro"/>
</dbReference>
<dbReference type="EMBL" id="ADBL01002636">
    <property type="status" value="NOT_ANNOTATED_CDS"/>
    <property type="molecule type" value="Genomic_DNA"/>
</dbReference>
<dbReference type="STRING" id="644358.A0A0C4EC26"/>
<dbReference type="InterPro" id="IPR050562">
    <property type="entry name" value="FAD_mOase_fung"/>
</dbReference>
<dbReference type="EnsemblFungi" id="MAPG_10239T0">
    <property type="protein sequence ID" value="MAPG_10239T0"/>
    <property type="gene ID" value="MAPG_10239"/>
</dbReference>
<dbReference type="InterPro" id="IPR002938">
    <property type="entry name" value="FAD-bd"/>
</dbReference>
<dbReference type="OMA" id="GQVYAKR"/>
<dbReference type="PANTHER" id="PTHR47356">
    <property type="entry name" value="FAD-DEPENDENT MONOOXYGENASE ASQG-RELATED"/>
    <property type="match status" value="1"/>
</dbReference>
<feature type="compositionally biased region" description="Low complexity" evidence="6">
    <location>
        <begin position="565"/>
        <end position="616"/>
    </location>
</feature>
<evidence type="ECO:0000256" key="3">
    <source>
        <dbReference type="ARBA" id="ARBA00022630"/>
    </source>
</evidence>
<dbReference type="OrthoDB" id="16820at2759"/>
<keyword evidence="3" id="KW-0285">Flavoprotein</keyword>
<dbReference type="Pfam" id="PF01494">
    <property type="entry name" value="FAD_binding_3"/>
    <property type="match status" value="1"/>
</dbReference>
<evidence type="ECO:0000259" key="7">
    <source>
        <dbReference type="Pfam" id="PF01494"/>
    </source>
</evidence>
<reference evidence="9" key="5">
    <citation type="submission" date="2015-06" db="UniProtKB">
        <authorList>
            <consortium name="EnsemblFungi"/>
        </authorList>
    </citation>
    <scope>IDENTIFICATION</scope>
    <source>
        <strain evidence="9">ATCC 64411</strain>
    </source>
</reference>
<proteinExistence type="inferred from homology"/>
<reference evidence="8" key="2">
    <citation type="submission" date="2010-05" db="EMBL/GenBank/DDBJ databases">
        <title>The Genome Sequence of Magnaporthe poae strain ATCC 64411.</title>
        <authorList>
            <consortium name="The Broad Institute Genome Sequencing Platform"/>
            <consortium name="Broad Institute Genome Sequencing Center for Infectious Disease"/>
            <person name="Ma L.-J."/>
            <person name="Dead R."/>
            <person name="Young S."/>
            <person name="Zeng Q."/>
            <person name="Koehrsen M."/>
            <person name="Alvarado L."/>
            <person name="Berlin A."/>
            <person name="Chapman S.B."/>
            <person name="Chen Z."/>
            <person name="Freedman E."/>
            <person name="Gellesch M."/>
            <person name="Goldberg J."/>
            <person name="Griggs A."/>
            <person name="Gujja S."/>
            <person name="Heilman E.R."/>
            <person name="Heiman D."/>
            <person name="Hepburn T."/>
            <person name="Howarth C."/>
            <person name="Jen D."/>
            <person name="Larson L."/>
            <person name="Mehta T."/>
            <person name="Neiman D."/>
            <person name="Pearson M."/>
            <person name="Roberts A."/>
            <person name="Saif S."/>
            <person name="Shea T."/>
            <person name="Shenoy N."/>
            <person name="Sisk P."/>
            <person name="Stolte C."/>
            <person name="Sykes S."/>
            <person name="Walk T."/>
            <person name="White J."/>
            <person name="Yandava C."/>
            <person name="Haas B."/>
            <person name="Nusbaum C."/>
            <person name="Birren B."/>
        </authorList>
    </citation>
    <scope>NUCLEOTIDE SEQUENCE</scope>
    <source>
        <strain evidence="8">ATCC 64411</strain>
    </source>
</reference>
<reference evidence="10" key="1">
    <citation type="submission" date="2010-05" db="EMBL/GenBank/DDBJ databases">
        <title>The genome sequence of Magnaporthe poae strain ATCC 64411.</title>
        <authorList>
            <person name="Ma L.-J."/>
            <person name="Dead R."/>
            <person name="Young S."/>
            <person name="Zeng Q."/>
            <person name="Koehrsen M."/>
            <person name="Alvarado L."/>
            <person name="Berlin A."/>
            <person name="Chapman S.B."/>
            <person name="Chen Z."/>
            <person name="Freedman E."/>
            <person name="Gellesch M."/>
            <person name="Goldberg J."/>
            <person name="Griggs A."/>
            <person name="Gujja S."/>
            <person name="Heilman E.R."/>
            <person name="Heiman D."/>
            <person name="Hepburn T."/>
            <person name="Howarth C."/>
            <person name="Jen D."/>
            <person name="Larson L."/>
            <person name="Mehta T."/>
            <person name="Neiman D."/>
            <person name="Pearson M."/>
            <person name="Roberts A."/>
            <person name="Saif S."/>
            <person name="Shea T."/>
            <person name="Shenoy N."/>
            <person name="Sisk P."/>
            <person name="Stolte C."/>
            <person name="Sykes S."/>
            <person name="Walk T."/>
            <person name="White J."/>
            <person name="Yandava C."/>
            <person name="Haas B."/>
            <person name="Nusbaum C."/>
            <person name="Birren B."/>
        </authorList>
    </citation>
    <scope>NUCLEOTIDE SEQUENCE [LARGE SCALE GENOMIC DNA]</scope>
    <source>
        <strain evidence="10">ATCC 64411 / 73-15</strain>
    </source>
</reference>
<protein>
    <recommendedName>
        <fullName evidence="7">FAD-binding domain-containing protein</fullName>
    </recommendedName>
</protein>
<reference evidence="9" key="4">
    <citation type="journal article" date="2015" name="G3 (Bethesda)">
        <title>Genome sequences of three phytopathogenic species of the Magnaporthaceae family of fungi.</title>
        <authorList>
            <person name="Okagaki L.H."/>
            <person name="Nunes C.C."/>
            <person name="Sailsbery J."/>
            <person name="Clay B."/>
            <person name="Brown D."/>
            <person name="John T."/>
            <person name="Oh Y."/>
            <person name="Young N."/>
            <person name="Fitzgerald M."/>
            <person name="Haas B.J."/>
            <person name="Zeng Q."/>
            <person name="Young S."/>
            <person name="Adiconis X."/>
            <person name="Fan L."/>
            <person name="Levin J.Z."/>
            <person name="Mitchell T.K."/>
            <person name="Okubara P.A."/>
            <person name="Farman M.L."/>
            <person name="Kohn L.M."/>
            <person name="Birren B."/>
            <person name="Ma L.-J."/>
            <person name="Dean R.A."/>
        </authorList>
    </citation>
    <scope>NUCLEOTIDE SEQUENCE</scope>
    <source>
        <strain evidence="9">ATCC 64411 / 73-15</strain>
    </source>
</reference>
<evidence type="ECO:0000256" key="6">
    <source>
        <dbReference type="SAM" id="MobiDB-lite"/>
    </source>
</evidence>
<evidence type="ECO:0000313" key="9">
    <source>
        <dbReference type="EnsemblFungi" id="MAPG_10239T0"/>
    </source>
</evidence>
<reference evidence="8" key="3">
    <citation type="submission" date="2011-03" db="EMBL/GenBank/DDBJ databases">
        <title>Annotation of Magnaporthe poae ATCC 64411.</title>
        <authorList>
            <person name="Ma L.-J."/>
            <person name="Dead R."/>
            <person name="Young S.K."/>
            <person name="Zeng Q."/>
            <person name="Gargeya S."/>
            <person name="Fitzgerald M."/>
            <person name="Haas B."/>
            <person name="Abouelleil A."/>
            <person name="Alvarado L."/>
            <person name="Arachchi H.M."/>
            <person name="Berlin A."/>
            <person name="Brown A."/>
            <person name="Chapman S.B."/>
            <person name="Chen Z."/>
            <person name="Dunbar C."/>
            <person name="Freedman E."/>
            <person name="Gearin G."/>
            <person name="Gellesch M."/>
            <person name="Goldberg J."/>
            <person name="Griggs A."/>
            <person name="Gujja S."/>
            <person name="Heiman D."/>
            <person name="Howarth C."/>
            <person name="Larson L."/>
            <person name="Lui A."/>
            <person name="MacDonald P.J.P."/>
            <person name="Mehta T."/>
            <person name="Montmayeur A."/>
            <person name="Murphy C."/>
            <person name="Neiman D."/>
            <person name="Pearson M."/>
            <person name="Priest M."/>
            <person name="Roberts A."/>
            <person name="Saif S."/>
            <person name="Shea T."/>
            <person name="Shenoy N."/>
            <person name="Sisk P."/>
            <person name="Stolte C."/>
            <person name="Sykes S."/>
            <person name="Yandava C."/>
            <person name="Wortman J."/>
            <person name="Nusbaum C."/>
            <person name="Birren B."/>
        </authorList>
    </citation>
    <scope>NUCLEOTIDE SEQUENCE</scope>
    <source>
        <strain evidence="8">ATCC 64411</strain>
    </source>
</reference>
<comment type="cofactor">
    <cofactor evidence="1">
        <name>FAD</name>
        <dbReference type="ChEBI" id="CHEBI:57692"/>
    </cofactor>
</comment>
<dbReference type="VEuPathDB" id="FungiDB:MAPG_10239"/>
<dbReference type="Proteomes" id="UP000011715">
    <property type="component" value="Unassembled WGS sequence"/>
</dbReference>
<dbReference type="GO" id="GO:0004497">
    <property type="term" value="F:monooxygenase activity"/>
    <property type="evidence" value="ECO:0007669"/>
    <property type="project" value="InterPro"/>
</dbReference>
<sequence length="616" mass="67139">MAPKSFRAIIVGGGVGGLTLANILEQLGIDYVLLEAFRDFSPQVGASIAMQPGGQRILDQLGCKAGFVEGVPGLDTSKPTTAGKPILIFRGYNDSMVKRTGHGVAFNDRQVLLRVLHENIKDRSKLLLNKRVSKVTTTEAGATVETKDGDVFEGDIVVGLDGIRSTVRGEMWRIASEASPGYFPKDEWKRVPIDIKCLYGICRSHKRIPAGHVLTVMARGHSYLLIGGPEGKVYYFLFVKLPQRITADKSPRYSTEDARALAEEYRHDPIIGDCTFGQVFDDSVSFGMTPVHEHVFEKWHYGRVITLGDAAHKPNPISGHGGNGAMESVAELANQLKRRLDSSPSGRLSAGEIDSVFRDTQAVRFARAKQFVKFSHDQQDFNAPSGPLGFLAIRLAPWILSEETLTEMQLHLALDAVRVDGLPVPFRPHYIPWTDELPARPIRGSWIPRAVVGLTLLALSYAAGYGLKTPEDLPGSFLGHPFREFFTGHQATDRLLTLLTQVFSLAVGSRSPETRLQVTYFLLMLTPAVLIWVVEANRRGNLKTLLGRAVTWAFPSTPPHTSCWASPASGPSTSSSPCSWAAAPSTTANPAASSTRTWRAPCSRPSSSATSSPQSA</sequence>
<feature type="domain" description="FAD-binding" evidence="7">
    <location>
        <begin position="8"/>
        <end position="347"/>
    </location>
</feature>
<dbReference type="InterPro" id="IPR036188">
    <property type="entry name" value="FAD/NAD-bd_sf"/>
</dbReference>
<dbReference type="SUPFAM" id="SSF51905">
    <property type="entry name" value="FAD/NAD(P)-binding domain"/>
    <property type="match status" value="1"/>
</dbReference>
<evidence type="ECO:0000313" key="10">
    <source>
        <dbReference type="Proteomes" id="UP000011715"/>
    </source>
</evidence>
<accession>A0A0C4EC26</accession>
<gene>
    <name evidence="8" type="ORF">MAPG_10239</name>
</gene>
<organism evidence="9 10">
    <name type="scientific">Magnaporthiopsis poae (strain ATCC 64411 / 73-15)</name>
    <name type="common">Kentucky bluegrass fungus</name>
    <name type="synonym">Magnaporthe poae</name>
    <dbReference type="NCBI Taxonomy" id="644358"/>
    <lineage>
        <taxon>Eukaryota</taxon>
        <taxon>Fungi</taxon>
        <taxon>Dikarya</taxon>
        <taxon>Ascomycota</taxon>
        <taxon>Pezizomycotina</taxon>
        <taxon>Sordariomycetes</taxon>
        <taxon>Sordariomycetidae</taxon>
        <taxon>Magnaporthales</taxon>
        <taxon>Magnaporthaceae</taxon>
        <taxon>Magnaporthiopsis</taxon>
    </lineage>
</organism>
<comment type="similarity">
    <text evidence="2">Belongs to the paxM FAD-dependent monooxygenase family.</text>
</comment>